<feature type="chain" id="PRO_5045233904" evidence="1">
    <location>
        <begin position="25"/>
        <end position="68"/>
    </location>
</feature>
<accession>A0ABP1B0M3</accession>
<proteinExistence type="predicted"/>
<protein>
    <submittedName>
        <fullName evidence="2">Uncharacterized protein</fullName>
    </submittedName>
</protein>
<evidence type="ECO:0000256" key="1">
    <source>
        <dbReference type="SAM" id="SignalP"/>
    </source>
</evidence>
<evidence type="ECO:0000313" key="2">
    <source>
        <dbReference type="EMBL" id="CAK9868076.1"/>
    </source>
</evidence>
<organism evidence="2 3">
    <name type="scientific">Sphagnum jensenii</name>
    <dbReference type="NCBI Taxonomy" id="128206"/>
    <lineage>
        <taxon>Eukaryota</taxon>
        <taxon>Viridiplantae</taxon>
        <taxon>Streptophyta</taxon>
        <taxon>Embryophyta</taxon>
        <taxon>Bryophyta</taxon>
        <taxon>Sphagnophytina</taxon>
        <taxon>Sphagnopsida</taxon>
        <taxon>Sphagnales</taxon>
        <taxon>Sphagnaceae</taxon>
        <taxon>Sphagnum</taxon>
    </lineage>
</organism>
<sequence length="68" mass="7534">MLDEVRLLLVLGVASLVLLPSCTCGQLSIILLATNGYDIDWQYGHAPWYGAPYGDGSDGEYYLMCDFR</sequence>
<keyword evidence="3" id="KW-1185">Reference proteome</keyword>
<evidence type="ECO:0000313" key="3">
    <source>
        <dbReference type="Proteomes" id="UP001497522"/>
    </source>
</evidence>
<dbReference type="EMBL" id="OZ023719">
    <property type="protein sequence ID" value="CAK9868076.1"/>
    <property type="molecule type" value="Genomic_DNA"/>
</dbReference>
<keyword evidence="1" id="KW-0732">Signal</keyword>
<feature type="signal peptide" evidence="1">
    <location>
        <begin position="1"/>
        <end position="24"/>
    </location>
</feature>
<gene>
    <name evidence="2" type="ORF">CSSPJE1EN2_LOCUS11071</name>
</gene>
<name>A0ABP1B0M3_9BRYO</name>
<reference evidence="2" key="1">
    <citation type="submission" date="2024-03" db="EMBL/GenBank/DDBJ databases">
        <authorList>
            <consortium name="ELIXIR-Norway"/>
            <consortium name="Elixir Norway"/>
        </authorList>
    </citation>
    <scope>NUCLEOTIDE SEQUENCE</scope>
</reference>
<dbReference type="Proteomes" id="UP001497522">
    <property type="component" value="Chromosome 18"/>
</dbReference>